<comment type="caution">
    <text evidence="4">The sequence shown here is derived from an EMBL/GenBank/DDBJ whole genome shotgun (WGS) entry which is preliminary data.</text>
</comment>
<organism evidence="4 7">
    <name type="scientific">Adineta steineri</name>
    <dbReference type="NCBI Taxonomy" id="433720"/>
    <lineage>
        <taxon>Eukaryota</taxon>
        <taxon>Metazoa</taxon>
        <taxon>Spiralia</taxon>
        <taxon>Gnathifera</taxon>
        <taxon>Rotifera</taxon>
        <taxon>Eurotatoria</taxon>
        <taxon>Bdelloidea</taxon>
        <taxon>Adinetida</taxon>
        <taxon>Adinetidae</taxon>
        <taxon>Adineta</taxon>
    </lineage>
</organism>
<dbReference type="EMBL" id="CAJNOM010002582">
    <property type="protein sequence ID" value="CAF1634676.1"/>
    <property type="molecule type" value="Genomic_DNA"/>
</dbReference>
<dbReference type="InterPro" id="IPR001611">
    <property type="entry name" value="Leu-rich_rpt"/>
</dbReference>
<dbReference type="GO" id="GO:0005856">
    <property type="term" value="C:cytoskeleton"/>
    <property type="evidence" value="ECO:0007669"/>
    <property type="project" value="UniProtKB-SubCell"/>
</dbReference>
<keyword evidence="6" id="KW-1185">Reference proteome</keyword>
<evidence type="ECO:0000313" key="4">
    <source>
        <dbReference type="EMBL" id="CAF1466867.1"/>
    </source>
</evidence>
<evidence type="ECO:0000256" key="1">
    <source>
        <dbReference type="ARBA" id="ARBA00004245"/>
    </source>
</evidence>
<dbReference type="InterPro" id="IPR032675">
    <property type="entry name" value="LRR_dom_sf"/>
</dbReference>
<comment type="subcellular location">
    <subcellularLocation>
        <location evidence="1">Cytoplasm</location>
        <location evidence="1">Cytoskeleton</location>
    </subcellularLocation>
</comment>
<dbReference type="PANTHER" id="PTHR24107">
    <property type="entry name" value="YNEIN REGULATORY COMPLEX SUBUNIT 5"/>
    <property type="match status" value="1"/>
</dbReference>
<keyword evidence="3" id="KW-0206">Cytoskeleton</keyword>
<protein>
    <submittedName>
        <fullName evidence="4">Uncharacterized protein</fullName>
    </submittedName>
</protein>
<dbReference type="Proteomes" id="UP000663832">
    <property type="component" value="Unassembled WGS sequence"/>
</dbReference>
<gene>
    <name evidence="4" type="ORF">BJG266_LOCUS41291</name>
    <name evidence="5" type="ORF">QVE165_LOCUS58160</name>
</gene>
<name>A0A815QTR5_9BILA</name>
<keyword evidence="2" id="KW-0963">Cytoplasm</keyword>
<dbReference type="Pfam" id="PF00560">
    <property type="entry name" value="LRR_1"/>
    <property type="match status" value="1"/>
</dbReference>
<evidence type="ECO:0000256" key="2">
    <source>
        <dbReference type="ARBA" id="ARBA00022490"/>
    </source>
</evidence>
<evidence type="ECO:0000313" key="5">
    <source>
        <dbReference type="EMBL" id="CAF1634676.1"/>
    </source>
</evidence>
<evidence type="ECO:0000256" key="3">
    <source>
        <dbReference type="ARBA" id="ARBA00023212"/>
    </source>
</evidence>
<evidence type="ECO:0000313" key="7">
    <source>
        <dbReference type="Proteomes" id="UP000663877"/>
    </source>
</evidence>
<evidence type="ECO:0000313" key="6">
    <source>
        <dbReference type="Proteomes" id="UP000663832"/>
    </source>
</evidence>
<dbReference type="Gene3D" id="3.80.10.10">
    <property type="entry name" value="Ribonuclease Inhibitor"/>
    <property type="match status" value="1"/>
</dbReference>
<dbReference type="EMBL" id="CAJNOI010002262">
    <property type="protein sequence ID" value="CAF1466867.1"/>
    <property type="molecule type" value="Genomic_DNA"/>
</dbReference>
<sequence>MVDCSRLCRNLVLSSSLQSLSLSRVSNWQNLTNLIESGWKLKSLSLCQCNIDFSDIELLVKSLRSNASSITDLSLSNNNLSEDSVIKLGGALLSELFSLTILDLSNNPLSLTCIVCLIKMLHFNTVLRVLDIRACLKRDDQECKKAIVDLIRMNEFVEIRWND</sequence>
<proteinExistence type="predicted"/>
<dbReference type="Proteomes" id="UP000663877">
    <property type="component" value="Unassembled WGS sequence"/>
</dbReference>
<reference evidence="4" key="1">
    <citation type="submission" date="2021-02" db="EMBL/GenBank/DDBJ databases">
        <authorList>
            <person name="Nowell W R."/>
        </authorList>
    </citation>
    <scope>NUCLEOTIDE SEQUENCE</scope>
</reference>
<dbReference type="InterPro" id="IPR052410">
    <property type="entry name" value="DRC5"/>
</dbReference>
<dbReference type="SUPFAM" id="SSF52047">
    <property type="entry name" value="RNI-like"/>
    <property type="match status" value="1"/>
</dbReference>
<dbReference type="AlphaFoldDB" id="A0A815QTR5"/>
<accession>A0A815QTR5</accession>